<dbReference type="PROSITE" id="PS50109">
    <property type="entry name" value="HIS_KIN"/>
    <property type="match status" value="1"/>
</dbReference>
<keyword evidence="8" id="KW-1185">Reference proteome</keyword>
<dbReference type="InterPro" id="IPR036890">
    <property type="entry name" value="HATPase_C_sf"/>
</dbReference>
<accession>A0ABD4TFE9</accession>
<name>A0ABD4TFE9_9EURY</name>
<dbReference type="SMART" id="SM00387">
    <property type="entry name" value="HATPase_c"/>
    <property type="match status" value="1"/>
</dbReference>
<organism evidence="7 8">
    <name type="scientific">Methanocalculus taiwanensis</name>
    <dbReference type="NCBI Taxonomy" id="106207"/>
    <lineage>
        <taxon>Archaea</taxon>
        <taxon>Methanobacteriati</taxon>
        <taxon>Methanobacteriota</taxon>
        <taxon>Stenosarchaea group</taxon>
        <taxon>Methanomicrobia</taxon>
        <taxon>Methanomicrobiales</taxon>
        <taxon>Methanocalculaceae</taxon>
        <taxon>Methanocalculus</taxon>
    </lineage>
</organism>
<dbReference type="InterPro" id="IPR005467">
    <property type="entry name" value="His_kinase_dom"/>
</dbReference>
<dbReference type="SUPFAM" id="SSF55785">
    <property type="entry name" value="PYP-like sensor domain (PAS domain)"/>
    <property type="match status" value="1"/>
</dbReference>
<keyword evidence="5" id="KW-1133">Transmembrane helix</keyword>
<dbReference type="CDD" id="cd00075">
    <property type="entry name" value="HATPase"/>
    <property type="match status" value="1"/>
</dbReference>
<evidence type="ECO:0000256" key="4">
    <source>
        <dbReference type="ARBA" id="ARBA00022777"/>
    </source>
</evidence>
<dbReference type="Pfam" id="PF02518">
    <property type="entry name" value="HATPase_c"/>
    <property type="match status" value="1"/>
</dbReference>
<feature type="transmembrane region" description="Helical" evidence="5">
    <location>
        <begin position="197"/>
        <end position="217"/>
    </location>
</feature>
<evidence type="ECO:0000256" key="5">
    <source>
        <dbReference type="SAM" id="Phobius"/>
    </source>
</evidence>
<dbReference type="InterPro" id="IPR013656">
    <property type="entry name" value="PAS_4"/>
</dbReference>
<reference evidence="7 8" key="1">
    <citation type="submission" date="2019-08" db="EMBL/GenBank/DDBJ databases">
        <authorList>
            <person name="Chen S.-C."/>
            <person name="Lai M.-C."/>
            <person name="You Y.-T."/>
        </authorList>
    </citation>
    <scope>NUCLEOTIDE SEQUENCE [LARGE SCALE GENOMIC DNA]</scope>
    <source>
        <strain evidence="7 8">P2F9704a</strain>
    </source>
</reference>
<dbReference type="InterPro" id="IPR050351">
    <property type="entry name" value="BphY/WalK/GraS-like"/>
</dbReference>
<keyword evidence="4" id="KW-0418">Kinase</keyword>
<comment type="caution">
    <text evidence="7">The sequence shown here is derived from an EMBL/GenBank/DDBJ whole genome shotgun (WGS) entry which is preliminary data.</text>
</comment>
<feature type="transmembrane region" description="Helical" evidence="5">
    <location>
        <begin position="64"/>
        <end position="85"/>
    </location>
</feature>
<evidence type="ECO:0000259" key="6">
    <source>
        <dbReference type="PROSITE" id="PS50109"/>
    </source>
</evidence>
<dbReference type="RefSeq" id="WP_255331343.1">
    <property type="nucleotide sequence ID" value="NZ_VOTZ01000001.1"/>
</dbReference>
<dbReference type="Gene3D" id="3.30.565.10">
    <property type="entry name" value="Histidine kinase-like ATPase, C-terminal domain"/>
    <property type="match status" value="1"/>
</dbReference>
<evidence type="ECO:0000313" key="7">
    <source>
        <dbReference type="EMBL" id="MCQ1537441.1"/>
    </source>
</evidence>
<dbReference type="GO" id="GO:0004673">
    <property type="term" value="F:protein histidine kinase activity"/>
    <property type="evidence" value="ECO:0007669"/>
    <property type="project" value="UniProtKB-EC"/>
</dbReference>
<protein>
    <recommendedName>
        <fullName evidence="2">histidine kinase</fullName>
        <ecNumber evidence="2">2.7.13.3</ecNumber>
    </recommendedName>
</protein>
<keyword evidence="3" id="KW-0808">Transferase</keyword>
<feature type="transmembrane region" description="Helical" evidence="5">
    <location>
        <begin position="229"/>
        <end position="247"/>
    </location>
</feature>
<dbReference type="Pfam" id="PF17159">
    <property type="entry name" value="MASE3"/>
    <property type="match status" value="1"/>
</dbReference>
<dbReference type="PANTHER" id="PTHR42878:SF14">
    <property type="entry name" value="OSMOLARITY TWO-COMPONENT SYSTEM PROTEIN SSK1"/>
    <property type="match status" value="1"/>
</dbReference>
<keyword evidence="5" id="KW-0472">Membrane</keyword>
<gene>
    <name evidence="7" type="ORF">FTO68_00250</name>
</gene>
<dbReference type="Pfam" id="PF08448">
    <property type="entry name" value="PAS_4"/>
    <property type="match status" value="1"/>
</dbReference>
<evidence type="ECO:0000256" key="3">
    <source>
        <dbReference type="ARBA" id="ARBA00022679"/>
    </source>
</evidence>
<keyword evidence="5" id="KW-0812">Transmembrane</keyword>
<dbReference type="PANTHER" id="PTHR42878">
    <property type="entry name" value="TWO-COMPONENT HISTIDINE KINASE"/>
    <property type="match status" value="1"/>
</dbReference>
<dbReference type="InterPro" id="IPR003594">
    <property type="entry name" value="HATPase_dom"/>
</dbReference>
<dbReference type="InterPro" id="IPR033425">
    <property type="entry name" value="MASE3"/>
</dbReference>
<feature type="transmembrane region" description="Helical" evidence="5">
    <location>
        <begin position="12"/>
        <end position="34"/>
    </location>
</feature>
<evidence type="ECO:0000313" key="8">
    <source>
        <dbReference type="Proteomes" id="UP001524383"/>
    </source>
</evidence>
<dbReference type="AlphaFoldDB" id="A0ABD4TFE9"/>
<feature type="domain" description="Histidine kinase" evidence="6">
    <location>
        <begin position="496"/>
        <end position="594"/>
    </location>
</feature>
<sequence>MGSCENTHNHFFFPVLFLFLLATTLTSFVNYLLFHTIAELFSIVIGCLIFMIAWTARDRIENSYLLYIGVGYLFIAGLDLLHTLAFKGMNIFAGYDANLPTQLWIAARSLEAATLLIAAFLIPKKVDLRLQSGFYFALVVALIWSIFTPGMFPDCFIEGSGLTPFKIYMEYLLSTLFAATIVLIYQKRAYFEPGILHLMIAAIGTTIIAELAFTFYIDVYGLSNLIGHLFKIISFALIYLALVETGIRRPLEILYRDLSESEGKFRGLFQIMKEGFALHEIIRDDDGNAIDYRIREVNPAFEEILSIPAEGAINKTASELYGAEEPPFLDRYAKVADGGEPITFEEYFPERNKYFSISVFSEKPGTFATIFTDITRTILDQKALHLANKKLNLLTSLTRHDIFNNITAAEGFLYMIDTADMPPDTVRYFNGLREQIKAIERKNEFSRDYQNMGIQAPLWQSPEKILKEYLADHTDTVDITIEQNLAGYEIFADPMLPRVVENLIGNALIHGKTLTSIRWYTEERGGSLLIICEDDGVGVVDEKKQSIFKPAFGRNHGFGLYLVCEILSITGITIRENGVYGEGARFEIEVPADGFRKIS</sequence>
<dbReference type="InterPro" id="IPR035965">
    <property type="entry name" value="PAS-like_dom_sf"/>
</dbReference>
<dbReference type="Gene3D" id="3.30.450.20">
    <property type="entry name" value="PAS domain"/>
    <property type="match status" value="1"/>
</dbReference>
<feature type="transmembrane region" description="Helical" evidence="5">
    <location>
        <begin position="105"/>
        <end position="122"/>
    </location>
</feature>
<evidence type="ECO:0000256" key="2">
    <source>
        <dbReference type="ARBA" id="ARBA00012438"/>
    </source>
</evidence>
<dbReference type="SUPFAM" id="SSF55874">
    <property type="entry name" value="ATPase domain of HSP90 chaperone/DNA topoisomerase II/histidine kinase"/>
    <property type="match status" value="1"/>
</dbReference>
<dbReference type="EMBL" id="VOTZ01000001">
    <property type="protein sequence ID" value="MCQ1537441.1"/>
    <property type="molecule type" value="Genomic_DNA"/>
</dbReference>
<feature type="transmembrane region" description="Helical" evidence="5">
    <location>
        <begin position="134"/>
        <end position="152"/>
    </location>
</feature>
<comment type="catalytic activity">
    <reaction evidence="1">
        <text>ATP + protein L-histidine = ADP + protein N-phospho-L-histidine.</text>
        <dbReference type="EC" id="2.7.13.3"/>
    </reaction>
</comment>
<evidence type="ECO:0000256" key="1">
    <source>
        <dbReference type="ARBA" id="ARBA00000085"/>
    </source>
</evidence>
<dbReference type="Proteomes" id="UP001524383">
    <property type="component" value="Unassembled WGS sequence"/>
</dbReference>
<dbReference type="EC" id="2.7.13.3" evidence="2"/>
<feature type="transmembrane region" description="Helical" evidence="5">
    <location>
        <begin position="167"/>
        <end position="185"/>
    </location>
</feature>
<proteinExistence type="predicted"/>
<feature type="transmembrane region" description="Helical" evidence="5">
    <location>
        <begin position="40"/>
        <end position="57"/>
    </location>
</feature>